<dbReference type="EMBL" id="JBHSNS010000004">
    <property type="protein sequence ID" value="MFC5729404.1"/>
    <property type="molecule type" value="Genomic_DNA"/>
</dbReference>
<protein>
    <submittedName>
        <fullName evidence="1">Uncharacterized protein</fullName>
    </submittedName>
</protein>
<evidence type="ECO:0000313" key="2">
    <source>
        <dbReference type="Proteomes" id="UP001596072"/>
    </source>
</evidence>
<dbReference type="Proteomes" id="UP001596072">
    <property type="component" value="Unassembled WGS sequence"/>
</dbReference>
<proteinExistence type="predicted"/>
<sequence>MVHRSGADRELAILAAFAETRTGGLRGLLCGTLALSLADCGDQTVLAVLEEAADAQERIDLLLAAGCSATMASLYAQLDVVLLREALTDPCGALDGFLDRLNAMGSCPAPGAAA</sequence>
<reference evidence="2" key="1">
    <citation type="journal article" date="2019" name="Int. J. Syst. Evol. Microbiol.">
        <title>The Global Catalogue of Microorganisms (GCM) 10K type strain sequencing project: providing services to taxonomists for standard genome sequencing and annotation.</title>
        <authorList>
            <consortium name="The Broad Institute Genomics Platform"/>
            <consortium name="The Broad Institute Genome Sequencing Center for Infectious Disease"/>
            <person name="Wu L."/>
            <person name="Ma J."/>
        </authorList>
    </citation>
    <scope>NUCLEOTIDE SEQUENCE [LARGE SCALE GENOMIC DNA]</scope>
    <source>
        <strain evidence="2">YIM 94188</strain>
    </source>
</reference>
<organism evidence="1 2">
    <name type="scientific">Nocardioides vastitatis</name>
    <dbReference type="NCBI Taxonomy" id="2568655"/>
    <lineage>
        <taxon>Bacteria</taxon>
        <taxon>Bacillati</taxon>
        <taxon>Actinomycetota</taxon>
        <taxon>Actinomycetes</taxon>
        <taxon>Propionibacteriales</taxon>
        <taxon>Nocardioidaceae</taxon>
        <taxon>Nocardioides</taxon>
    </lineage>
</organism>
<gene>
    <name evidence="1" type="ORF">ACFPQB_10795</name>
</gene>
<dbReference type="RefSeq" id="WP_136432970.1">
    <property type="nucleotide sequence ID" value="NZ_JBHSNS010000004.1"/>
</dbReference>
<keyword evidence="2" id="KW-1185">Reference proteome</keyword>
<comment type="caution">
    <text evidence="1">The sequence shown here is derived from an EMBL/GenBank/DDBJ whole genome shotgun (WGS) entry which is preliminary data.</text>
</comment>
<evidence type="ECO:0000313" key="1">
    <source>
        <dbReference type="EMBL" id="MFC5729404.1"/>
    </source>
</evidence>
<accession>A0ABW0ZEG7</accession>
<name>A0ABW0ZEG7_9ACTN</name>